<feature type="compositionally biased region" description="Low complexity" evidence="1">
    <location>
        <begin position="2875"/>
        <end position="2884"/>
    </location>
</feature>
<feature type="compositionally biased region" description="Polar residues" evidence="1">
    <location>
        <begin position="2058"/>
        <end position="2103"/>
    </location>
</feature>
<feature type="compositionally biased region" description="Basic residues" evidence="1">
    <location>
        <begin position="3030"/>
        <end position="3047"/>
    </location>
</feature>
<keyword evidence="4" id="KW-1185">Reference proteome</keyword>
<dbReference type="Proteomes" id="UP000606786">
    <property type="component" value="Unassembled WGS sequence"/>
</dbReference>
<dbReference type="EMBL" id="CAJHJT010000023">
    <property type="protein sequence ID" value="CAD7002065.1"/>
    <property type="molecule type" value="Genomic_DNA"/>
</dbReference>
<feature type="compositionally biased region" description="Acidic residues" evidence="1">
    <location>
        <begin position="787"/>
        <end position="803"/>
    </location>
</feature>
<feature type="domain" description="DUF4758" evidence="2">
    <location>
        <begin position="1079"/>
        <end position="1117"/>
    </location>
</feature>
<feature type="region of interest" description="Disordered" evidence="1">
    <location>
        <begin position="1489"/>
        <end position="1562"/>
    </location>
</feature>
<feature type="compositionally biased region" description="Polar residues" evidence="1">
    <location>
        <begin position="2890"/>
        <end position="2900"/>
    </location>
</feature>
<gene>
    <name evidence="3" type="ORF">CCAP1982_LOCUS10553</name>
</gene>
<sequence>MMSRANSNERSFIEAIGLKDQTTVLLVNNDKNYGRNDYVRHHLNVRPEVGLLTSTARTFIQEGVTTEYATQIVGTTLDNGRLYAQYLKKSSRVLYDNARQQQQMTHQADIVLLPTVVTRWVGDNLESQTKKLLENHNDLFNADQPDWQDIDDHLLHDGGNIFNNKLRIEKNSNKGKLNDSQVNSCVPLKILGRAGYHERNVAANRILPLGDLATYTVRNHSSPSSLSTETDAVVGEDKSMRLYKNIANSRNRSPKLYHQQLIDSNDAIAIISNCSSNNSSDGVGSDGTFEITFSAPLFNRDLPTTTYYGFADFTTIVGDSVIVFSPSPVTKSRHSGHITSIKGEATLNVVAINVTSTTTLDVVHASTEKAIVPTTEIFNIVESNTVVFNDISDLKESLVHGVKHVALIVSTEQSVNTVNEVNAATEKPEQQDDVDNTTSSSLTIVKGIDEGDRESGSNIAATTAQFSRPSDEEISEIYASLSRAEAATATLDAITSTVLTSPLTVSNSLSLSMGFAIEQQVGEKNVEMMEKSLQKMDSTEIVVADMNNSGHFSGGATTIFFEDDPFATFVEPIIMLTTINKVLNKTSITVASWLDKTIKTNSVHETTTAMSNMQTNTDEHKVKKDITNLGPESISNKSIKNDDDANDTIKLGDCIRTSQVFLTQVAKTLTQLNTLYAPASQGTDKVIKVAKEKTVLVPNFDILETTKHYCIKPQATGVISATTGETTNNISIAEEDIVLLEKPHLEHANTSVQSGSSNYDTSFSSKEMETIMNDADYEEVRNKYNDGDSEIDIDNDAGAEIDNDDGKTRISSHTEVFTNVMTSTLHSIRDEIEPTAVAAQILNLARSGAHEVVHDEAGATTKFLLPTELESIFRVGAYEKNNGRDASPMQTHTVMSPLNKNKFTKTYFTTYTYYTTIFVEGETEIMSRTEVYANYITGAINPSAVFKINTKTSFLKDATSLNDTVPVLTPGLISNVMDNTNTAVFSNQHISVVVSSHLFNEQPLLTNRSDFPSAVTFEIDTNQLELSNYTTITLGTDVRTSSSNGKQHIINQLPELLEDQISSESNTDEIRPSATLLLQTSFTTFTYYTTMYNSDVTNVVSRLETVTNEVIETLKATETEIIGETALPITYFTTFTYWTQLVKNGEITTLRSEETVSNVVTPTGISVTQISITNTESVNADMQRIKAINEISENQKIINGSAVSFGPITESVSDTSGEDYVKLTTNIVNITALQEPTTYYTTYTYYTTSYDVDRTTINSRFETITNVVTPTVNLLPVALNKTDGVDFVAVSTKLMNSVDHFTYSALFNVNNGKTPILVKSAQAIIYDYKRIIDADSVSTLHFITEIFPTTAADGLATEFTSITSSLYVDEVKKALQSTSSSSNTPRVNAEGSTVRQYKTGLIRLIEGTRIDNHTTTSYQSKVIGTFIENRYAQIIESTSSLIFETNSDVAMIETAIEPSPSAISVTQVETTQVTKFNAVVPTLQNSISDNITEQNLEGGSGKEDEGNDDVDDDVNDNDDDDGDSDSNKADLPFQSKKRSFTPIIRPFTSRNRPQFAPKKKNSLPSSAIIITRLDVTPTITATPALKSSSRFNTRKGGLSTIALIPGAAPGGSTSRRSFGRPIKPTAPTGSNLSLNSPIIPSNNVGSTRSRLTSSARQALQSSSRRVVGLVRPSSVAGFRSGLSSAYVGNSRIRLKPISIGLASQQNGPITEGVTTLAPDISGEESTTPESQINEGENDEGFNDASRRNQNPLLRFRRPINRPAAFAPASQRVNNGSNASTLGSALSQRRNPLNSRSKIATSASSTTTTTQSPRARSFQRPQISNIPGRNRAQSNLFPPRGLLQKQTILDPSEAKENKKQDYGSEGNVDADDDSEYDDEDEEDNEDDSDGDSNRRRRSNSKQIKVAPTIKVSEKKLNVFDIEEDKKFPKLVRSRRRADSALLRRSNFHNRFRRPKLSSAAGTAADDRNFTEEIKHETTTPMITVMTRSRPGGRFVSRYTPHHVTTQAVTAAVGTTSITSHRAIRPTRPTNARAQFTLREKDTTTTTQRSLSRPGGSNFRRPQTAASPRRSSNPITNNRHKIYNNNNLSQDTSARSTSVRARNNLSRTRTTVRGRSRNDYNADPVAPSKDGMITITQIIPAEVTIPVVNGKVTEYKNIVTAKTSTEVLGPQQYTSFVSGNGQTMLALTREDSSVNFGGVTEITQYVLHETPTTTIIFTPTTIRGRKTSFSHVIPSTIYSVEAVVSTTQPQISANAPLANLLLSQLLLGNIGLPAANPLLGAIGAAVTPAPNQLGVNTIISQIPATPVTEYRTHSSTYVTTVFEGMSTVLPVTFQGKKILTTVYDTTAQTITATEFVTDTIVTTPTQQAFIQTQMAPQVNSLLLQQLLLQQQIQSHIEKPQQQLSIPILYSAAPQLLLPDNLQELDTNNIRLSNENDNDIPVIEGIHLNNKSGRKKSRKSGKAHKRKHQAVQDEAPDGSSIITLYVSGRRPGEFSTILSTIALGYDSTIHKRQALGLVKQTASFDDINDFYTTDGSEYVSAYLIPELYGDKRPLQQIDFNILGSDEPILFEQQTQSLETIVGDVSKWIARSTQVNNVDATLNKLTEMPKILKSAVEQHPIKENNNKSSTKLKFNMCMEGEIDKNNNIRAYMFGKVGRNNGNDADDDEAEDVIYYENKEEPSGSFEGNSAVLKYVGDKKMLGNNLARSFLPKYKKQISTLCSCTNNSNTKVFKHLYAIYETNYNNSRKEYSGIIIKRQKRSPSYIVSNDVVKQTQLSHSDYNDDNTTQELPNLNDSNNNENNMQFNTTTTGRRYSKLLVRRSKLIVPSAPELLNSSELMFRVAVNETALQPMLRSTVKLVLRRKIIVIRKPQQDRRIQIETMETTTQTPKFPKYSSNNSSTKTQSANSIKSLNESHIQRPLFNKTGEVGINKLLLIANLSSQKVFHTHIKRNDTKAHDRTMQPSNFNARGRIVRKRINRRLRKFDHNDLNHNSIRITTSTKNTTKSLQRDELQFKTASYNSSTAETMTPNKTIKKRRRKKQGRIQRKRNQKLRTTNRNFVTVVAKSQTKLNFLQAQSIFMQQSRQILMPFQLSSIISRNQTDFFTGFMVDSKQKTAAIVSASAVRPTTLLNTRFLNIAHTSLYYEVASSIQYETIIHTRTYTYVVDRVHGDQHHHIESSTLVRAQTQVLPHTMLITHTLTNMIM</sequence>
<feature type="compositionally biased region" description="Polar residues" evidence="1">
    <location>
        <begin position="2772"/>
        <end position="2787"/>
    </location>
</feature>
<evidence type="ECO:0000313" key="4">
    <source>
        <dbReference type="Proteomes" id="UP000606786"/>
    </source>
</evidence>
<accession>A0A811UVP4</accession>
<feature type="region of interest" description="Disordered" evidence="1">
    <location>
        <begin position="2874"/>
        <end position="2900"/>
    </location>
</feature>
<feature type="region of interest" description="Disordered" evidence="1">
    <location>
        <begin position="3030"/>
        <end position="3049"/>
    </location>
</feature>
<feature type="compositionally biased region" description="Acidic residues" evidence="1">
    <location>
        <begin position="1867"/>
        <end position="1889"/>
    </location>
</feature>
<feature type="compositionally biased region" description="Polar residues" evidence="1">
    <location>
        <begin position="1818"/>
        <end position="1835"/>
    </location>
</feature>
<feature type="compositionally biased region" description="Low complexity" evidence="1">
    <location>
        <begin position="1794"/>
        <end position="1815"/>
    </location>
</feature>
<dbReference type="PANTHER" id="PTHR39072:SF2">
    <property type="match status" value="1"/>
</dbReference>
<comment type="caution">
    <text evidence="3">The sequence shown here is derived from an EMBL/GenBank/DDBJ whole genome shotgun (WGS) entry which is preliminary data.</text>
</comment>
<proteinExistence type="predicted"/>
<feature type="region of interest" description="Disordered" evidence="1">
    <location>
        <begin position="2017"/>
        <end position="2123"/>
    </location>
</feature>
<reference evidence="3" key="1">
    <citation type="submission" date="2020-11" db="EMBL/GenBank/DDBJ databases">
        <authorList>
            <person name="Whitehead M."/>
        </authorList>
    </citation>
    <scope>NUCLEOTIDE SEQUENCE</scope>
    <source>
        <strain evidence="3">EGII</strain>
    </source>
</reference>
<dbReference type="Pfam" id="PF15950">
    <property type="entry name" value="DUF4758"/>
    <property type="match status" value="2"/>
</dbReference>
<feature type="region of interest" description="Disordered" evidence="1">
    <location>
        <begin position="1764"/>
        <end position="1901"/>
    </location>
</feature>
<evidence type="ECO:0000259" key="2">
    <source>
        <dbReference type="Pfam" id="PF15950"/>
    </source>
</evidence>
<feature type="compositionally biased region" description="Low complexity" evidence="1">
    <location>
        <begin position="2788"/>
        <end position="2802"/>
    </location>
</feature>
<dbReference type="InterPro" id="IPR031866">
    <property type="entry name" value="DUF4758"/>
</dbReference>
<feature type="compositionally biased region" description="Acidic residues" evidence="1">
    <location>
        <begin position="1505"/>
        <end position="1524"/>
    </location>
</feature>
<feature type="compositionally biased region" description="Basic residues" evidence="1">
    <location>
        <begin position="2449"/>
        <end position="2466"/>
    </location>
</feature>
<feature type="region of interest" description="Disordered" evidence="1">
    <location>
        <begin position="2772"/>
        <end position="2802"/>
    </location>
</feature>
<feature type="domain" description="DUF4758" evidence="2">
    <location>
        <begin position="1236"/>
        <end position="1440"/>
    </location>
</feature>
<evidence type="ECO:0000313" key="3">
    <source>
        <dbReference type="EMBL" id="CAD7002065.1"/>
    </source>
</evidence>
<feature type="region of interest" description="Disordered" evidence="1">
    <location>
        <begin position="1704"/>
        <end position="1746"/>
    </location>
</feature>
<protein>
    <submittedName>
        <fullName evidence="3">(Mediterranean fruit fly) hypothetical protein</fullName>
    </submittedName>
</protein>
<feature type="region of interest" description="Disordered" evidence="1">
    <location>
        <begin position="2446"/>
        <end position="2472"/>
    </location>
</feature>
<feature type="region of interest" description="Disordered" evidence="1">
    <location>
        <begin position="787"/>
        <end position="807"/>
    </location>
</feature>
<feature type="compositionally biased region" description="Basic and acidic residues" evidence="1">
    <location>
        <begin position="1851"/>
        <end position="1861"/>
    </location>
</feature>
<evidence type="ECO:0000256" key="1">
    <source>
        <dbReference type="SAM" id="MobiDB-lite"/>
    </source>
</evidence>
<feature type="compositionally biased region" description="Polar residues" evidence="1">
    <location>
        <begin position="1770"/>
        <end position="1793"/>
    </location>
</feature>
<dbReference type="PANTHER" id="PTHR39072">
    <property type="entry name" value="RE48511P"/>
    <property type="match status" value="1"/>
</dbReference>
<name>A0A811UVP4_CERCA</name>
<feature type="compositionally biased region" description="Polar residues" evidence="1">
    <location>
        <begin position="1723"/>
        <end position="1734"/>
    </location>
</feature>
<dbReference type="OrthoDB" id="10040649at2759"/>
<organism evidence="3 4">
    <name type="scientific">Ceratitis capitata</name>
    <name type="common">Mediterranean fruit fly</name>
    <name type="synonym">Tephritis capitata</name>
    <dbReference type="NCBI Taxonomy" id="7213"/>
    <lineage>
        <taxon>Eukaryota</taxon>
        <taxon>Metazoa</taxon>
        <taxon>Ecdysozoa</taxon>
        <taxon>Arthropoda</taxon>
        <taxon>Hexapoda</taxon>
        <taxon>Insecta</taxon>
        <taxon>Pterygota</taxon>
        <taxon>Neoptera</taxon>
        <taxon>Endopterygota</taxon>
        <taxon>Diptera</taxon>
        <taxon>Brachycera</taxon>
        <taxon>Muscomorpha</taxon>
        <taxon>Tephritoidea</taxon>
        <taxon>Tephritidae</taxon>
        <taxon>Ceratitis</taxon>
        <taxon>Ceratitis</taxon>
    </lineage>
</organism>